<feature type="region of interest" description="Disordered" evidence="1">
    <location>
        <begin position="644"/>
        <end position="668"/>
    </location>
</feature>
<feature type="compositionally biased region" description="Polar residues" evidence="1">
    <location>
        <begin position="530"/>
        <end position="545"/>
    </location>
</feature>
<evidence type="ECO:0000313" key="3">
    <source>
        <dbReference type="Proteomes" id="UP000012073"/>
    </source>
</evidence>
<evidence type="ECO:0008006" key="4">
    <source>
        <dbReference type="Google" id="ProtNLM"/>
    </source>
</evidence>
<feature type="compositionally biased region" description="Basic and acidic residues" evidence="1">
    <location>
        <begin position="189"/>
        <end position="224"/>
    </location>
</feature>
<sequence>MRGSGSEISERVRILIRAWAEELSVMQKGRYDPDAGFLMERYNNKRSRVNFPPVPETPLPWVCPVSHGSASSSRRGGKKEEKLTLTLAEVENTVSLFSNIVDNAKSVTDLKDEVCSDMAERCLYIKANLSRMSMNMSKETELTRAIAVSELLEKSLTQYRSSLESGRIVKSIPTVDTISLQSEDEGYGDLDRRQTSSHSLDRYHDSRPRELERRQSRYTDESDHSSAGVVTYPPEDKPYKPRDRSRSPAPRRRESSPDQRRPSNSSIEKRSRRDPKKSLRRREKSDSDLVELAKQKEKMKIKKKKAAIAAAKKDQGLIQLPVEDTVFSSSSDSEDENAAKDGSTLLAERYASRKGSKTSQSQAASSSRSVALNGSLTSVPPTASAASPAVPGSASSAGFPPNPAAMYQSVGSGMGYNPMMMVPNPYAMYGSVNPMPMADPMNMYGAYQTVNPAMYYNTVNPHMYATHHMQMMPGVQPGVGPAHPNPQANAQSADGTPSPGQSSQNMFMPAAPPANAPQAVPQPSFPTPSEPQQSAPNMTTANPGTQAAAMPSHPMASFYSSSAGQAQMGSQGGFPFMMQPASAPAPFLQTAQTDMPAAPDALTVQMSQQNNPNAQAFAYQSAMHQAAAAYHAAAEAYRSVSGQAPIGAPQANNSGNPPMGQNRGGGGD</sequence>
<evidence type="ECO:0000256" key="1">
    <source>
        <dbReference type="SAM" id="MobiDB-lite"/>
    </source>
</evidence>
<feature type="region of interest" description="Disordered" evidence="1">
    <location>
        <begin position="350"/>
        <end position="400"/>
    </location>
</feature>
<proteinExistence type="predicted"/>
<feature type="compositionally biased region" description="Basic and acidic residues" evidence="1">
    <location>
        <begin position="234"/>
        <end position="271"/>
    </location>
</feature>
<dbReference type="EMBL" id="HG001648">
    <property type="protein sequence ID" value="CDF33506.1"/>
    <property type="molecule type" value="Genomic_DNA"/>
</dbReference>
<name>R7Q825_CHOCR</name>
<dbReference type="OrthoDB" id="5983at2759"/>
<dbReference type="GeneID" id="17321024"/>
<keyword evidence="3" id="KW-1185">Reference proteome</keyword>
<reference evidence="3" key="1">
    <citation type="journal article" date="2013" name="Proc. Natl. Acad. Sci. U.S.A.">
        <title>Genome structure and metabolic features in the red seaweed Chondrus crispus shed light on evolution of the Archaeplastida.</title>
        <authorList>
            <person name="Collen J."/>
            <person name="Porcel B."/>
            <person name="Carre W."/>
            <person name="Ball S.G."/>
            <person name="Chaparro C."/>
            <person name="Tonon T."/>
            <person name="Barbeyron T."/>
            <person name="Michel G."/>
            <person name="Noel B."/>
            <person name="Valentin K."/>
            <person name="Elias M."/>
            <person name="Artiguenave F."/>
            <person name="Arun A."/>
            <person name="Aury J.M."/>
            <person name="Barbosa-Neto J.F."/>
            <person name="Bothwell J.H."/>
            <person name="Bouget F.Y."/>
            <person name="Brillet L."/>
            <person name="Cabello-Hurtado F."/>
            <person name="Capella-Gutierrez S."/>
            <person name="Charrier B."/>
            <person name="Cladiere L."/>
            <person name="Cock J.M."/>
            <person name="Coelho S.M."/>
            <person name="Colleoni C."/>
            <person name="Czjzek M."/>
            <person name="Da Silva C."/>
            <person name="Delage L."/>
            <person name="Denoeud F."/>
            <person name="Deschamps P."/>
            <person name="Dittami S.M."/>
            <person name="Gabaldon T."/>
            <person name="Gachon C.M."/>
            <person name="Groisillier A."/>
            <person name="Herve C."/>
            <person name="Jabbari K."/>
            <person name="Katinka M."/>
            <person name="Kloareg B."/>
            <person name="Kowalczyk N."/>
            <person name="Labadie K."/>
            <person name="Leblanc C."/>
            <person name="Lopez P.J."/>
            <person name="McLachlan D.H."/>
            <person name="Meslet-Cladiere L."/>
            <person name="Moustafa A."/>
            <person name="Nehr Z."/>
            <person name="Nyvall Collen P."/>
            <person name="Panaud O."/>
            <person name="Partensky F."/>
            <person name="Poulain J."/>
            <person name="Rensing S.A."/>
            <person name="Rousvoal S."/>
            <person name="Samson G."/>
            <person name="Symeonidi A."/>
            <person name="Weissenbach J."/>
            <person name="Zambounis A."/>
            <person name="Wincker P."/>
            <person name="Boyen C."/>
        </authorList>
    </citation>
    <scope>NUCLEOTIDE SEQUENCE [LARGE SCALE GENOMIC DNA]</scope>
    <source>
        <strain evidence="3">cv. Stackhouse</strain>
    </source>
</reference>
<dbReference type="Gramene" id="CDF33506">
    <property type="protein sequence ID" value="CDF33506"/>
    <property type="gene ID" value="CHC_T00002093001"/>
</dbReference>
<dbReference type="RefSeq" id="XP_005713309.1">
    <property type="nucleotide sequence ID" value="XM_005713252.1"/>
</dbReference>
<gene>
    <name evidence="2" type="ORF">CHC_T00002093001</name>
</gene>
<feature type="region of interest" description="Disordered" evidence="1">
    <location>
        <begin position="183"/>
        <end position="289"/>
    </location>
</feature>
<feature type="compositionally biased region" description="Low complexity" evidence="1">
    <location>
        <begin position="359"/>
        <end position="399"/>
    </location>
</feature>
<dbReference type="Proteomes" id="UP000012073">
    <property type="component" value="Unassembled WGS sequence"/>
</dbReference>
<dbReference type="KEGG" id="ccp:CHC_T00002093001"/>
<feature type="region of interest" description="Disordered" evidence="1">
    <location>
        <begin position="474"/>
        <end position="552"/>
    </location>
</feature>
<protein>
    <recommendedName>
        <fullName evidence="4">VHS domain-containing protein</fullName>
    </recommendedName>
</protein>
<feature type="compositionally biased region" description="Polar residues" evidence="1">
    <location>
        <begin position="486"/>
        <end position="506"/>
    </location>
</feature>
<evidence type="ECO:0000313" key="2">
    <source>
        <dbReference type="EMBL" id="CDF33506.1"/>
    </source>
</evidence>
<accession>R7Q825</accession>
<organism evidence="2 3">
    <name type="scientific">Chondrus crispus</name>
    <name type="common">Carrageen Irish moss</name>
    <name type="synonym">Polymorpha crispa</name>
    <dbReference type="NCBI Taxonomy" id="2769"/>
    <lineage>
        <taxon>Eukaryota</taxon>
        <taxon>Rhodophyta</taxon>
        <taxon>Florideophyceae</taxon>
        <taxon>Rhodymeniophycidae</taxon>
        <taxon>Gigartinales</taxon>
        <taxon>Gigartinaceae</taxon>
        <taxon>Chondrus</taxon>
    </lineage>
</organism>
<feature type="compositionally biased region" description="Basic residues" evidence="1">
    <location>
        <begin position="272"/>
        <end position="282"/>
    </location>
</feature>
<dbReference type="STRING" id="2769.R7Q825"/>
<dbReference type="AlphaFoldDB" id="R7Q825"/>
<dbReference type="SUPFAM" id="SSF89009">
    <property type="entry name" value="GAT-like domain"/>
    <property type="match status" value="1"/>
</dbReference>